<evidence type="ECO:0000256" key="1">
    <source>
        <dbReference type="SAM" id="Coils"/>
    </source>
</evidence>
<organism evidence="2 3">
    <name type="scientific">Lutispora thermophila DSM 19022</name>
    <dbReference type="NCBI Taxonomy" id="1122184"/>
    <lineage>
        <taxon>Bacteria</taxon>
        <taxon>Bacillati</taxon>
        <taxon>Bacillota</taxon>
        <taxon>Clostridia</taxon>
        <taxon>Lutisporales</taxon>
        <taxon>Lutisporaceae</taxon>
        <taxon>Lutispora</taxon>
    </lineage>
</organism>
<dbReference type="RefSeq" id="WP_073025533.1">
    <property type="nucleotide sequence ID" value="NZ_FQZS01000008.1"/>
</dbReference>
<evidence type="ECO:0000313" key="2">
    <source>
        <dbReference type="EMBL" id="SHI80594.1"/>
    </source>
</evidence>
<dbReference type="PROSITE" id="PS51257">
    <property type="entry name" value="PROKAR_LIPOPROTEIN"/>
    <property type="match status" value="1"/>
</dbReference>
<name>A0A1M6E4X5_9FIRM</name>
<accession>A0A1M6E4X5</accession>
<evidence type="ECO:0000313" key="3">
    <source>
        <dbReference type="Proteomes" id="UP000184442"/>
    </source>
</evidence>
<feature type="coiled-coil region" evidence="1">
    <location>
        <begin position="34"/>
        <end position="68"/>
    </location>
</feature>
<dbReference type="AlphaFoldDB" id="A0A1M6E4X5"/>
<proteinExistence type="predicted"/>
<dbReference type="Proteomes" id="UP000184442">
    <property type="component" value="Unassembled WGS sequence"/>
</dbReference>
<keyword evidence="3" id="KW-1185">Reference proteome</keyword>
<reference evidence="2 3" key="1">
    <citation type="submission" date="2016-11" db="EMBL/GenBank/DDBJ databases">
        <authorList>
            <person name="Jaros S."/>
            <person name="Januszkiewicz K."/>
            <person name="Wedrychowicz H."/>
        </authorList>
    </citation>
    <scope>NUCLEOTIDE SEQUENCE [LARGE SCALE GENOMIC DNA]</scope>
    <source>
        <strain evidence="2 3">DSM 19022</strain>
    </source>
</reference>
<gene>
    <name evidence="2" type="ORF">SAMN02745176_01424</name>
</gene>
<dbReference type="EMBL" id="FQZS01000008">
    <property type="protein sequence ID" value="SHI80594.1"/>
    <property type="molecule type" value="Genomic_DNA"/>
</dbReference>
<sequence length="130" mass="14123">MTKIMKHKYALMTIFIAVFSLFILTGCSQSKTQLEELGKAIIESEKKIKALESEMNILTDQNAKLTLELDSIGAPAKIKYVKGYQGNVKIGEDTSFKLMPTGTSETLATLKAGTVVEALAVGEVTTFDPC</sequence>
<keyword evidence="1" id="KW-0175">Coiled coil</keyword>
<protein>
    <submittedName>
        <fullName evidence="2">Uncharacterized protein</fullName>
    </submittedName>
</protein>